<keyword evidence="1" id="KW-0862">Zinc</keyword>
<keyword evidence="1" id="KW-0863">Zinc-finger</keyword>
<dbReference type="EMBL" id="WIUZ02000002">
    <property type="protein sequence ID" value="KAF9790991.1"/>
    <property type="molecule type" value="Genomic_DNA"/>
</dbReference>
<dbReference type="InterPro" id="IPR001841">
    <property type="entry name" value="Znf_RING"/>
</dbReference>
<dbReference type="Gene3D" id="3.30.40.10">
    <property type="entry name" value="Zinc/RING finger domain, C3HC4 (zinc finger)"/>
    <property type="match status" value="1"/>
</dbReference>
<keyword evidence="6" id="KW-1185">Reference proteome</keyword>
<feature type="coiled-coil region" evidence="2">
    <location>
        <begin position="106"/>
        <end position="168"/>
    </location>
</feature>
<gene>
    <name evidence="5" type="ORF">BJ322DRAFT_1104647</name>
</gene>
<reference evidence="5" key="1">
    <citation type="journal article" date="2020" name="Nat. Commun.">
        <title>Large-scale genome sequencing of mycorrhizal fungi provides insights into the early evolution of symbiotic traits.</title>
        <authorList>
            <person name="Miyauchi S."/>
            <person name="Kiss E."/>
            <person name="Kuo A."/>
            <person name="Drula E."/>
            <person name="Kohler A."/>
            <person name="Sanchez-Garcia M."/>
            <person name="Morin E."/>
            <person name="Andreopoulos B."/>
            <person name="Barry K.W."/>
            <person name="Bonito G."/>
            <person name="Buee M."/>
            <person name="Carver A."/>
            <person name="Chen C."/>
            <person name="Cichocki N."/>
            <person name="Clum A."/>
            <person name="Culley D."/>
            <person name="Crous P.W."/>
            <person name="Fauchery L."/>
            <person name="Girlanda M."/>
            <person name="Hayes R.D."/>
            <person name="Keri Z."/>
            <person name="LaButti K."/>
            <person name="Lipzen A."/>
            <person name="Lombard V."/>
            <person name="Magnuson J."/>
            <person name="Maillard F."/>
            <person name="Murat C."/>
            <person name="Nolan M."/>
            <person name="Ohm R.A."/>
            <person name="Pangilinan J."/>
            <person name="Pereira M.F."/>
            <person name="Perotto S."/>
            <person name="Peter M."/>
            <person name="Pfister S."/>
            <person name="Riley R."/>
            <person name="Sitrit Y."/>
            <person name="Stielow J.B."/>
            <person name="Szollosi G."/>
            <person name="Zifcakova L."/>
            <person name="Stursova M."/>
            <person name="Spatafora J.W."/>
            <person name="Tedersoo L."/>
            <person name="Vaario L.M."/>
            <person name="Yamada A."/>
            <person name="Yan M."/>
            <person name="Wang P."/>
            <person name="Xu J."/>
            <person name="Bruns T."/>
            <person name="Baldrian P."/>
            <person name="Vilgalys R."/>
            <person name="Dunand C."/>
            <person name="Henrissat B."/>
            <person name="Grigoriev I.V."/>
            <person name="Hibbett D."/>
            <person name="Nagy L.G."/>
            <person name="Martin F.M."/>
        </authorList>
    </citation>
    <scope>NUCLEOTIDE SEQUENCE</scope>
    <source>
        <strain evidence="5">UH-Tt-Lm1</strain>
    </source>
</reference>
<evidence type="ECO:0000256" key="1">
    <source>
        <dbReference type="PROSITE-ProRule" id="PRU00175"/>
    </source>
</evidence>
<accession>A0A9P6HPL5</accession>
<dbReference type="OrthoDB" id="6105938at2759"/>
<feature type="compositionally biased region" description="Polar residues" evidence="3">
    <location>
        <begin position="284"/>
        <end position="314"/>
    </location>
</feature>
<dbReference type="PROSITE" id="PS50089">
    <property type="entry name" value="ZF_RING_2"/>
    <property type="match status" value="1"/>
</dbReference>
<dbReference type="Proteomes" id="UP000736335">
    <property type="component" value="Unassembled WGS sequence"/>
</dbReference>
<evidence type="ECO:0000313" key="5">
    <source>
        <dbReference type="EMBL" id="KAF9790991.1"/>
    </source>
</evidence>
<feature type="domain" description="RING-type" evidence="4">
    <location>
        <begin position="187"/>
        <end position="226"/>
    </location>
</feature>
<dbReference type="SUPFAM" id="SSF57850">
    <property type="entry name" value="RING/U-box"/>
    <property type="match status" value="1"/>
</dbReference>
<dbReference type="CDD" id="cd16449">
    <property type="entry name" value="RING-HC"/>
    <property type="match status" value="1"/>
</dbReference>
<sequence>MTQVTFSLILSLPPPRLLFIDSPMVKKPTKDLSKGFHELMEARTPQRPTQGSASSPIRPGPRKQRYTQSEREESDQLKRRYKIMQKGFITLEDLCRAQRVENQTLQEELQTNSAAYESTLSKLLDELDKKDEAIKLLSTGAQTRAREAETLSAELEATRKMVQEMETVSTAEGEKSLLGTCAEFLKCEFCSCQLVVPFSLDCRHAGCFTCVLNGFNNNGTFCPKCKAYCGNPPQYDVSLENFLSLVHSRTGRPHLTAGSSSIDPKTFEKLYSQRLATVAASQPAGAQTQAPGMSSSSVDPQDLTQAQVQSSDLTKQAGPASVAAGIRGGDLASTPMDL</sequence>
<feature type="region of interest" description="Disordered" evidence="3">
    <location>
        <begin position="41"/>
        <end position="76"/>
    </location>
</feature>
<keyword evidence="2" id="KW-0175">Coiled coil</keyword>
<feature type="compositionally biased region" description="Polar residues" evidence="3">
    <location>
        <begin position="46"/>
        <end position="55"/>
    </location>
</feature>
<proteinExistence type="predicted"/>
<evidence type="ECO:0000256" key="2">
    <source>
        <dbReference type="SAM" id="Coils"/>
    </source>
</evidence>
<dbReference type="AlphaFoldDB" id="A0A9P6HPL5"/>
<protein>
    <recommendedName>
        <fullName evidence="4">RING-type domain-containing protein</fullName>
    </recommendedName>
</protein>
<comment type="caution">
    <text evidence="5">The sequence shown here is derived from an EMBL/GenBank/DDBJ whole genome shotgun (WGS) entry which is preliminary data.</text>
</comment>
<name>A0A9P6HPL5_9AGAM</name>
<evidence type="ECO:0000259" key="4">
    <source>
        <dbReference type="PROSITE" id="PS50089"/>
    </source>
</evidence>
<evidence type="ECO:0000313" key="6">
    <source>
        <dbReference type="Proteomes" id="UP000736335"/>
    </source>
</evidence>
<keyword evidence="1" id="KW-0479">Metal-binding</keyword>
<organism evidence="5 6">
    <name type="scientific">Thelephora terrestris</name>
    <dbReference type="NCBI Taxonomy" id="56493"/>
    <lineage>
        <taxon>Eukaryota</taxon>
        <taxon>Fungi</taxon>
        <taxon>Dikarya</taxon>
        <taxon>Basidiomycota</taxon>
        <taxon>Agaricomycotina</taxon>
        <taxon>Agaricomycetes</taxon>
        <taxon>Thelephorales</taxon>
        <taxon>Thelephoraceae</taxon>
        <taxon>Thelephora</taxon>
    </lineage>
</organism>
<dbReference type="InterPro" id="IPR013083">
    <property type="entry name" value="Znf_RING/FYVE/PHD"/>
</dbReference>
<evidence type="ECO:0000256" key="3">
    <source>
        <dbReference type="SAM" id="MobiDB-lite"/>
    </source>
</evidence>
<feature type="region of interest" description="Disordered" evidence="3">
    <location>
        <begin position="282"/>
        <end position="338"/>
    </location>
</feature>
<reference evidence="5" key="2">
    <citation type="submission" date="2020-11" db="EMBL/GenBank/DDBJ databases">
        <authorList>
            <consortium name="DOE Joint Genome Institute"/>
            <person name="Kuo A."/>
            <person name="Miyauchi S."/>
            <person name="Kiss E."/>
            <person name="Drula E."/>
            <person name="Kohler A."/>
            <person name="Sanchez-Garcia M."/>
            <person name="Andreopoulos B."/>
            <person name="Barry K.W."/>
            <person name="Bonito G."/>
            <person name="Buee M."/>
            <person name="Carver A."/>
            <person name="Chen C."/>
            <person name="Cichocki N."/>
            <person name="Clum A."/>
            <person name="Culley D."/>
            <person name="Crous P.W."/>
            <person name="Fauchery L."/>
            <person name="Girlanda M."/>
            <person name="Hayes R."/>
            <person name="Keri Z."/>
            <person name="Labutti K."/>
            <person name="Lipzen A."/>
            <person name="Lombard V."/>
            <person name="Magnuson J."/>
            <person name="Maillard F."/>
            <person name="Morin E."/>
            <person name="Murat C."/>
            <person name="Nolan M."/>
            <person name="Ohm R."/>
            <person name="Pangilinan J."/>
            <person name="Pereira M."/>
            <person name="Perotto S."/>
            <person name="Peter M."/>
            <person name="Riley R."/>
            <person name="Sitrit Y."/>
            <person name="Stielow B."/>
            <person name="Szollosi G."/>
            <person name="Zifcakova L."/>
            <person name="Stursova M."/>
            <person name="Spatafora J.W."/>
            <person name="Tedersoo L."/>
            <person name="Vaario L.-M."/>
            <person name="Yamada A."/>
            <person name="Yan M."/>
            <person name="Wang P."/>
            <person name="Xu J."/>
            <person name="Bruns T."/>
            <person name="Baldrian P."/>
            <person name="Vilgalys R."/>
            <person name="Henrissat B."/>
            <person name="Grigoriev I.V."/>
            <person name="Hibbett D."/>
            <person name="Nagy L.G."/>
            <person name="Martin F.M."/>
        </authorList>
    </citation>
    <scope>NUCLEOTIDE SEQUENCE</scope>
    <source>
        <strain evidence="5">UH-Tt-Lm1</strain>
    </source>
</reference>
<dbReference type="GO" id="GO:0008270">
    <property type="term" value="F:zinc ion binding"/>
    <property type="evidence" value="ECO:0007669"/>
    <property type="project" value="UniProtKB-KW"/>
</dbReference>